<feature type="active site" evidence="1">
    <location>
        <position position="598"/>
    </location>
</feature>
<dbReference type="SUPFAM" id="SSF57552">
    <property type="entry name" value="Blood coagulation inhibitor (disintegrin)"/>
    <property type="match status" value="1"/>
</dbReference>
<dbReference type="AlphaFoldDB" id="A0A1Y5IJ98"/>
<evidence type="ECO:0000256" key="2">
    <source>
        <dbReference type="SAM" id="MobiDB-lite"/>
    </source>
</evidence>
<sequence>MSAGDNVATAGEVEYVRTSCKLTGYSRSDFPAQLPAFKRGLVNYLGLTAGIDGVTFLDATDTRRRKLLNAATVRVKLLLTQSDSSSAIISALNTSSPTTADAMRASLNATMPNLSEVSVTEATVIVAAVDETYKPSKEEDEANTFGYYFLIALVVIFLMSPLVMFLLGLWYGPSSKLGRVVLVFIGEEKFATFQKMLCFQRTAQQARGPKVMHMIPRRREAPKFHLPFTNARPPPPPKRGFFGRQTTIIENAVAVKLENVRSLDDGARVTLRAMTNGTTYEIALHRDSDIAVDASVGAWDSGKGDVARDAVDALGLESLRRCSYEGEATDSSGKTLRAFGTVCHGRLRVVIQPHVGNDLLTITGDLLGERSEAVRAQTQGRMLGVEEIDVAAVTIGESWHLSDELAQFANNATDGFVISPDQPIAYVDDAGAVNASSGVHSRKLLQSSVAYVELVFWGAKDFMNVFDYDVNAFIEESLLQLKVVQNVYDQTSGMNPPLKFVVKQFLYTAQGSSDPWGVYASTDLGNMLSAAQAWSERRPDALSFSTWDSVIITTNRDLTFFGATGMATVGSICTLRSVSTNAVTKGQYVVGGNTIAHEFAHVLGIMHDGDAGAGTSSCSGNFIMSSAQSDAESLSPCSVEQYNSGTFRWGGLVYTVDKSCLTTTTETFCGNGIREKGEQCDCYGNDCAIVDPACHGSNCTLVSGAVCSVLHDKCCNINGTAAAASGTVCRAATDASFNIPCDVEEVCDGSSFACPADSAAPNGKKCEDAQGDVGACFDGVCENRDKGCKVKGYYGGKWCSAACASSVSGYTAAPFHIFDEYTCRESLWCAAGRDSCDAGLYLWNDVMSRRDGFPCSNANLAGTFPKVCYNGAYQGASAVASASVTTTAVAAAAAGGSRAVIASADSEVEYVRTSCKLTGYSRSDFPAQLPAFKRGLVNYLGLTAGIDGVTFLDATDTRRRKLLNAATVRVKLLLTQSDSSSAIISALNTSSPTTADAMRASLNATMPNLSEVSVTEATVIVAAVDETYKPSKEEDEANTFGYYFLIALVVIFLMSPLVMFLLGLWYGPSSKLGRVVLVFIGEEKFATFQKMLCFQRTAQQARGPKVMHMIPRRREAPKFHLPFTNARPPPPPKRGFFGRQT</sequence>
<feature type="transmembrane region" description="Helical" evidence="3">
    <location>
        <begin position="147"/>
        <end position="171"/>
    </location>
</feature>
<dbReference type="InterPro" id="IPR001590">
    <property type="entry name" value="Peptidase_M12B"/>
</dbReference>
<proteinExistence type="predicted"/>
<protein>
    <submittedName>
        <fullName evidence="6">Uncharacterized protein</fullName>
    </submittedName>
</protein>
<organism evidence="6">
    <name type="scientific">Ostreococcus tauri</name>
    <name type="common">Marine green alga</name>
    <dbReference type="NCBI Taxonomy" id="70448"/>
    <lineage>
        <taxon>Eukaryota</taxon>
        <taxon>Viridiplantae</taxon>
        <taxon>Chlorophyta</taxon>
        <taxon>Mamiellophyceae</taxon>
        <taxon>Mamiellales</taxon>
        <taxon>Bathycoccaceae</taxon>
        <taxon>Ostreococcus</taxon>
    </lineage>
</organism>
<evidence type="ECO:0000313" key="6">
    <source>
        <dbReference type="EMBL" id="OUS49641.1"/>
    </source>
</evidence>
<dbReference type="GO" id="GO:0004222">
    <property type="term" value="F:metalloendopeptidase activity"/>
    <property type="evidence" value="ECO:0007669"/>
    <property type="project" value="InterPro"/>
</dbReference>
<dbReference type="EMBL" id="KZ155771">
    <property type="protein sequence ID" value="OUS49641.1"/>
    <property type="molecule type" value="Genomic_DNA"/>
</dbReference>
<evidence type="ECO:0000259" key="4">
    <source>
        <dbReference type="PROSITE" id="PS50214"/>
    </source>
</evidence>
<dbReference type="Pfam" id="PF00200">
    <property type="entry name" value="Disintegrin"/>
    <property type="match status" value="1"/>
</dbReference>
<feature type="domain" description="Peptidase M12B" evidence="5">
    <location>
        <begin position="450"/>
        <end position="643"/>
    </location>
</feature>
<feature type="domain" description="Disintegrin" evidence="4">
    <location>
        <begin position="666"/>
        <end position="762"/>
    </location>
</feature>
<comment type="caution">
    <text evidence="1">Lacks conserved residue(s) required for the propagation of feature annotation.</text>
</comment>
<dbReference type="Pfam" id="PF13574">
    <property type="entry name" value="Reprolysin_2"/>
    <property type="match status" value="1"/>
</dbReference>
<evidence type="ECO:0000256" key="1">
    <source>
        <dbReference type="PROSITE-ProRule" id="PRU00276"/>
    </source>
</evidence>
<keyword evidence="3" id="KW-0472">Membrane</keyword>
<keyword evidence="1" id="KW-0862">Zinc</keyword>
<keyword evidence="1" id="KW-0479">Metal-binding</keyword>
<evidence type="ECO:0000259" key="5">
    <source>
        <dbReference type="PROSITE" id="PS50215"/>
    </source>
</evidence>
<dbReference type="GO" id="GO:0006508">
    <property type="term" value="P:proteolysis"/>
    <property type="evidence" value="ECO:0007669"/>
    <property type="project" value="InterPro"/>
</dbReference>
<dbReference type="SMART" id="SM00050">
    <property type="entry name" value="DISIN"/>
    <property type="match status" value="1"/>
</dbReference>
<dbReference type="InterPro" id="IPR024079">
    <property type="entry name" value="MetalloPept_cat_dom_sf"/>
</dbReference>
<dbReference type="Gene3D" id="3.40.390.10">
    <property type="entry name" value="Collagenase (Catalytic Domain)"/>
    <property type="match status" value="1"/>
</dbReference>
<dbReference type="eggNOG" id="KOG3607">
    <property type="taxonomic scope" value="Eukaryota"/>
</dbReference>
<feature type="binding site" evidence="1">
    <location>
        <position position="601"/>
    </location>
    <ligand>
        <name>Zn(2+)</name>
        <dbReference type="ChEBI" id="CHEBI:29105"/>
        <note>catalytic</note>
    </ligand>
</feature>
<feature type="binding site" evidence="1">
    <location>
        <position position="607"/>
    </location>
    <ligand>
        <name>Zn(2+)</name>
        <dbReference type="ChEBI" id="CHEBI:29105"/>
        <note>catalytic</note>
    </ligand>
</feature>
<evidence type="ECO:0000256" key="3">
    <source>
        <dbReference type="SAM" id="Phobius"/>
    </source>
</evidence>
<dbReference type="InterPro" id="IPR001762">
    <property type="entry name" value="Disintegrin_dom"/>
</dbReference>
<dbReference type="Proteomes" id="UP000195557">
    <property type="component" value="Unassembled WGS sequence"/>
</dbReference>
<reference evidence="6" key="1">
    <citation type="submission" date="2017-04" db="EMBL/GenBank/DDBJ databases">
        <title>Population genomics of picophytoplankton unveils novel chromosome hypervariability.</title>
        <authorList>
            <consortium name="DOE Joint Genome Institute"/>
            <person name="Blanc-Mathieu R."/>
            <person name="Krasovec M."/>
            <person name="Hebrard M."/>
            <person name="Yau S."/>
            <person name="Desgranges E."/>
            <person name="Martin J."/>
            <person name="Schackwitz W."/>
            <person name="Kuo A."/>
            <person name="Salin G."/>
            <person name="Donnadieu C."/>
            <person name="Desdevises Y."/>
            <person name="Sanchez-Ferandin S."/>
            <person name="Moreau H."/>
            <person name="Rivals E."/>
            <person name="Grigoriev I.V."/>
            <person name="Grimsley N."/>
            <person name="Eyre-Walker A."/>
            <person name="Piganeau G."/>
        </authorList>
    </citation>
    <scope>NUCLEOTIDE SEQUENCE [LARGE SCALE GENOMIC DNA]</scope>
    <source>
        <strain evidence="6">RCC 1115</strain>
    </source>
</reference>
<dbReference type="SUPFAM" id="SSF55486">
    <property type="entry name" value="Metalloproteases ('zincins'), catalytic domain"/>
    <property type="match status" value="1"/>
</dbReference>
<dbReference type="PANTHER" id="PTHR11905">
    <property type="entry name" value="ADAM A DISINTEGRIN AND METALLOPROTEASE DOMAIN"/>
    <property type="match status" value="1"/>
</dbReference>
<keyword evidence="3" id="KW-0812">Transmembrane</keyword>
<feature type="transmembrane region" description="Helical" evidence="3">
    <location>
        <begin position="1040"/>
        <end position="1066"/>
    </location>
</feature>
<dbReference type="PANTHER" id="PTHR11905:SF159">
    <property type="entry name" value="ADAM METALLOPROTEASE"/>
    <property type="match status" value="1"/>
</dbReference>
<name>A0A1Y5IJ98_OSTTA</name>
<dbReference type="PROSITE" id="PS50215">
    <property type="entry name" value="ADAM_MEPRO"/>
    <property type="match status" value="1"/>
</dbReference>
<keyword evidence="3" id="KW-1133">Transmembrane helix</keyword>
<dbReference type="PROSITE" id="PS50214">
    <property type="entry name" value="DISINTEGRIN_2"/>
    <property type="match status" value="1"/>
</dbReference>
<feature type="region of interest" description="Disordered" evidence="2">
    <location>
        <begin position="1120"/>
        <end position="1141"/>
    </location>
</feature>
<gene>
    <name evidence="6" type="ORF">BE221DRAFT_143585</name>
</gene>
<dbReference type="InterPro" id="IPR036436">
    <property type="entry name" value="Disintegrin_dom_sf"/>
</dbReference>
<accession>A0A1Y5IJ98</accession>
<dbReference type="GO" id="GO:0046872">
    <property type="term" value="F:metal ion binding"/>
    <property type="evidence" value="ECO:0007669"/>
    <property type="project" value="UniProtKB-KW"/>
</dbReference>
<dbReference type="Gene3D" id="4.10.70.10">
    <property type="entry name" value="Disintegrin domain"/>
    <property type="match status" value="1"/>
</dbReference>
<feature type="binding site" evidence="1">
    <location>
        <position position="597"/>
    </location>
    <ligand>
        <name>Zn(2+)</name>
        <dbReference type="ChEBI" id="CHEBI:29105"/>
        <note>catalytic</note>
    </ligand>
</feature>